<dbReference type="GO" id="GO:0005763">
    <property type="term" value="C:mitochondrial small ribosomal subunit"/>
    <property type="evidence" value="ECO:0007669"/>
    <property type="project" value="TreeGrafter"/>
</dbReference>
<dbReference type="PANTHER" id="PTHR13490">
    <property type="entry name" value="MITOCHONDRIAL 28S RIBOSOMAL PROTEIN S28"/>
    <property type="match status" value="1"/>
</dbReference>
<sequence length="101" mass="11922">MYLLTVLYHESWKVEEWEKNKTEADMEEYTWDNRSSEKNVLETLLQIRAAEKHLEVGKEALLGTKEVENYKKSVVSLKNEGENENTLSQYKESVKRLLNLT</sequence>
<proteinExistence type="predicted"/>
<dbReference type="InterPro" id="IPR039848">
    <property type="entry name" value="Ribosomal_mS35_mt"/>
</dbReference>
<comment type="caution">
    <text evidence="1">The sequence shown here is derived from an EMBL/GenBank/DDBJ whole genome shotgun (WGS) entry which is preliminary data.</text>
</comment>
<dbReference type="EMBL" id="JAGFMF010011574">
    <property type="protein sequence ID" value="KAG8520266.1"/>
    <property type="molecule type" value="Genomic_DNA"/>
</dbReference>
<dbReference type="GO" id="GO:0032543">
    <property type="term" value="P:mitochondrial translation"/>
    <property type="evidence" value="ECO:0007669"/>
    <property type="project" value="InterPro"/>
</dbReference>
<dbReference type="OrthoDB" id="283424at2759"/>
<name>A0A8J6DTJ0_GALPY</name>
<accession>A0A8J6DTJ0</accession>
<gene>
    <name evidence="1" type="ORF">J0S82_009017</name>
</gene>
<evidence type="ECO:0000313" key="2">
    <source>
        <dbReference type="Proteomes" id="UP000700334"/>
    </source>
</evidence>
<keyword evidence="1" id="KW-0689">Ribosomal protein</keyword>
<dbReference type="PANTHER" id="PTHR13490:SF0">
    <property type="entry name" value="SMALL RIBOSOMAL SUBUNIT PROTEIN MS35"/>
    <property type="match status" value="1"/>
</dbReference>
<keyword evidence="1" id="KW-0687">Ribonucleoprotein</keyword>
<keyword evidence="2" id="KW-1185">Reference proteome</keyword>
<dbReference type="AlphaFoldDB" id="A0A8J6DTJ0"/>
<dbReference type="Proteomes" id="UP000700334">
    <property type="component" value="Unassembled WGS sequence"/>
</dbReference>
<organism evidence="1 2">
    <name type="scientific">Galemys pyrenaicus</name>
    <name type="common">Iberian desman</name>
    <name type="synonym">Pyrenean desman</name>
    <dbReference type="NCBI Taxonomy" id="202257"/>
    <lineage>
        <taxon>Eukaryota</taxon>
        <taxon>Metazoa</taxon>
        <taxon>Chordata</taxon>
        <taxon>Craniata</taxon>
        <taxon>Vertebrata</taxon>
        <taxon>Euteleostomi</taxon>
        <taxon>Mammalia</taxon>
        <taxon>Eutheria</taxon>
        <taxon>Laurasiatheria</taxon>
        <taxon>Eulipotyphla</taxon>
        <taxon>Talpidae</taxon>
        <taxon>Galemys</taxon>
    </lineage>
</organism>
<reference evidence="1" key="1">
    <citation type="journal article" date="2021" name="Evol. Appl.">
        <title>The genome of the Pyrenean desman and the effects of bottlenecks and inbreeding on the genomic landscape of an endangered species.</title>
        <authorList>
            <person name="Escoda L."/>
            <person name="Castresana J."/>
        </authorList>
    </citation>
    <scope>NUCLEOTIDE SEQUENCE</scope>
    <source>
        <strain evidence="1">IBE-C5619</strain>
    </source>
</reference>
<evidence type="ECO:0000313" key="1">
    <source>
        <dbReference type="EMBL" id="KAG8520266.1"/>
    </source>
</evidence>
<dbReference type="GO" id="GO:0003735">
    <property type="term" value="F:structural constituent of ribosome"/>
    <property type="evidence" value="ECO:0007669"/>
    <property type="project" value="InterPro"/>
</dbReference>
<protein>
    <submittedName>
        <fullName evidence="1">28S ribosomal protein S35, mitochondrial</fullName>
    </submittedName>
</protein>